<feature type="region of interest" description="Disordered" evidence="1">
    <location>
        <begin position="114"/>
        <end position="147"/>
    </location>
</feature>
<gene>
    <name evidence="3" type="ORF">OJ997_31725</name>
</gene>
<dbReference type="Pfam" id="PF16538">
    <property type="entry name" value="FlgT_C"/>
    <property type="match status" value="1"/>
</dbReference>
<dbReference type="RefSeq" id="WP_270029377.1">
    <property type="nucleotide sequence ID" value="NZ_JAPDDP010000091.1"/>
</dbReference>
<dbReference type="InterPro" id="IPR038165">
    <property type="entry name" value="FlgT_C_sf"/>
</dbReference>
<dbReference type="Proteomes" id="UP001147653">
    <property type="component" value="Unassembled WGS sequence"/>
</dbReference>
<evidence type="ECO:0000313" key="3">
    <source>
        <dbReference type="EMBL" id="MDA0184916.1"/>
    </source>
</evidence>
<reference evidence="3" key="1">
    <citation type="submission" date="2022-10" db="EMBL/GenBank/DDBJ databases">
        <title>The WGS of Solirubrobacter phytolaccae KCTC 29190.</title>
        <authorList>
            <person name="Jiang Z."/>
        </authorList>
    </citation>
    <scope>NUCLEOTIDE SEQUENCE</scope>
    <source>
        <strain evidence="3">KCTC 29190</strain>
    </source>
</reference>
<protein>
    <recommendedName>
        <fullName evidence="2">Flagellar assembly protein T C-terminal domain-containing protein</fullName>
    </recommendedName>
</protein>
<evidence type="ECO:0000259" key="2">
    <source>
        <dbReference type="Pfam" id="PF16538"/>
    </source>
</evidence>
<proteinExistence type="predicted"/>
<dbReference type="InterPro" id="IPR032388">
    <property type="entry name" value="FlgT_C"/>
</dbReference>
<keyword evidence="4" id="KW-1185">Reference proteome</keyword>
<sequence length="147" mass="16358">MRTPPTTIVGKVVRIFDEYRLVLNRGSEHGVQRGDKFYVYSETEEILDPDSGASLGSYRNRKATVIADEVHPQFTVASTPSRREQVEERPAGGTLGLIYGATTKRSYREVQDTLPVEDHDIKPIPSQDTVRVGDVVELSPSSRPKTS</sequence>
<accession>A0A9X3NJY3</accession>
<comment type="caution">
    <text evidence="3">The sequence shown here is derived from an EMBL/GenBank/DDBJ whole genome shotgun (WGS) entry which is preliminary data.</text>
</comment>
<dbReference type="AlphaFoldDB" id="A0A9X3NJY3"/>
<organism evidence="3 4">
    <name type="scientific">Solirubrobacter phytolaccae</name>
    <dbReference type="NCBI Taxonomy" id="1404360"/>
    <lineage>
        <taxon>Bacteria</taxon>
        <taxon>Bacillati</taxon>
        <taxon>Actinomycetota</taxon>
        <taxon>Thermoleophilia</taxon>
        <taxon>Solirubrobacterales</taxon>
        <taxon>Solirubrobacteraceae</taxon>
        <taxon>Solirubrobacter</taxon>
    </lineage>
</organism>
<name>A0A9X3NJY3_9ACTN</name>
<evidence type="ECO:0000256" key="1">
    <source>
        <dbReference type="SAM" id="MobiDB-lite"/>
    </source>
</evidence>
<dbReference type="EMBL" id="JAPDDP010000091">
    <property type="protein sequence ID" value="MDA0184916.1"/>
    <property type="molecule type" value="Genomic_DNA"/>
</dbReference>
<dbReference type="Gene3D" id="2.40.10.410">
    <property type="entry name" value="FlgT, C-terminal domain"/>
    <property type="match status" value="1"/>
</dbReference>
<feature type="domain" description="Flagellar assembly protein T C-terminal" evidence="2">
    <location>
        <begin position="20"/>
        <end position="83"/>
    </location>
</feature>
<evidence type="ECO:0000313" key="4">
    <source>
        <dbReference type="Proteomes" id="UP001147653"/>
    </source>
</evidence>